<gene>
    <name evidence="1" type="ORF">BSTOLATCC_MIC26299</name>
</gene>
<keyword evidence="2" id="KW-1185">Reference proteome</keyword>
<dbReference type="EMBL" id="CAJZBQ010000025">
    <property type="protein sequence ID" value="CAG9320383.1"/>
    <property type="molecule type" value="Genomic_DNA"/>
</dbReference>
<dbReference type="AlphaFoldDB" id="A0AAU9J8X9"/>
<name>A0AAU9J8X9_9CILI</name>
<sequence length="170" mass="19944">MHKNKMKNIPTNEKFINAVLGTYEPAPERLKTPDFTPSHRTDFRQKFRASWNANSEIQDENMENLLQKENEIRIKAKFVLSLNPIELSPNRYKTSKLNHFSDALKFKRSPFDSKKKIGKDKRVQNKNADQFHLPSLKKIVSYNALAKLDSMDQLELQKLLVTRKQRRSVC</sequence>
<proteinExistence type="predicted"/>
<protein>
    <submittedName>
        <fullName evidence="1">Uncharacterized protein</fullName>
    </submittedName>
</protein>
<evidence type="ECO:0000313" key="2">
    <source>
        <dbReference type="Proteomes" id="UP001162131"/>
    </source>
</evidence>
<organism evidence="1 2">
    <name type="scientific">Blepharisma stoltei</name>
    <dbReference type="NCBI Taxonomy" id="1481888"/>
    <lineage>
        <taxon>Eukaryota</taxon>
        <taxon>Sar</taxon>
        <taxon>Alveolata</taxon>
        <taxon>Ciliophora</taxon>
        <taxon>Postciliodesmatophora</taxon>
        <taxon>Heterotrichea</taxon>
        <taxon>Heterotrichida</taxon>
        <taxon>Blepharismidae</taxon>
        <taxon>Blepharisma</taxon>
    </lineage>
</organism>
<dbReference type="Proteomes" id="UP001162131">
    <property type="component" value="Unassembled WGS sequence"/>
</dbReference>
<reference evidence="1" key="1">
    <citation type="submission" date="2021-09" db="EMBL/GenBank/DDBJ databases">
        <authorList>
            <consortium name="AG Swart"/>
            <person name="Singh M."/>
            <person name="Singh A."/>
            <person name="Seah K."/>
            <person name="Emmerich C."/>
        </authorList>
    </citation>
    <scope>NUCLEOTIDE SEQUENCE</scope>
    <source>
        <strain evidence="1">ATCC30299</strain>
    </source>
</reference>
<accession>A0AAU9J8X9</accession>
<evidence type="ECO:0000313" key="1">
    <source>
        <dbReference type="EMBL" id="CAG9320383.1"/>
    </source>
</evidence>
<comment type="caution">
    <text evidence="1">The sequence shown here is derived from an EMBL/GenBank/DDBJ whole genome shotgun (WGS) entry which is preliminary data.</text>
</comment>